<evidence type="ECO:0000256" key="6">
    <source>
        <dbReference type="ARBA" id="ARBA00022984"/>
    </source>
</evidence>
<protein>
    <recommendedName>
        <fullName evidence="10">UDP-N-acetylglucosamine--N-acetylmuramyl-(pentapeptide) pyrophosphoryl-undecaprenol N-acetylglucosamine transferase</fullName>
        <ecNumber evidence="10">2.4.1.227</ecNumber>
    </recommendedName>
    <alternativeName>
        <fullName evidence="10">Undecaprenyl-PP-MurNAc-pentapeptide-UDPGlcNAc GlcNAc transferase</fullName>
    </alternativeName>
</protein>
<organism evidence="13 14">
    <name type="scientific">Fuerstiella marisgermanici</name>
    <dbReference type="NCBI Taxonomy" id="1891926"/>
    <lineage>
        <taxon>Bacteria</taxon>
        <taxon>Pseudomonadati</taxon>
        <taxon>Planctomycetota</taxon>
        <taxon>Planctomycetia</taxon>
        <taxon>Planctomycetales</taxon>
        <taxon>Planctomycetaceae</taxon>
        <taxon>Fuerstiella</taxon>
    </lineage>
</organism>
<dbReference type="CDD" id="cd03785">
    <property type="entry name" value="GT28_MurG"/>
    <property type="match status" value="1"/>
</dbReference>
<evidence type="ECO:0000256" key="9">
    <source>
        <dbReference type="ARBA" id="ARBA00023316"/>
    </source>
</evidence>
<evidence type="ECO:0000256" key="4">
    <source>
        <dbReference type="ARBA" id="ARBA00022679"/>
    </source>
</evidence>
<dbReference type="KEGG" id="fmr:Fuma_00971"/>
<feature type="binding site" evidence="10">
    <location>
        <position position="160"/>
    </location>
    <ligand>
        <name>UDP-N-acetyl-alpha-D-glucosamine</name>
        <dbReference type="ChEBI" id="CHEBI:57705"/>
    </ligand>
</feature>
<dbReference type="InterPro" id="IPR007235">
    <property type="entry name" value="Glyco_trans_28_C"/>
</dbReference>
<dbReference type="InterPro" id="IPR006009">
    <property type="entry name" value="GlcNAc_MurG"/>
</dbReference>
<comment type="catalytic activity">
    <reaction evidence="10">
        <text>di-trans,octa-cis-undecaprenyl diphospho-N-acetyl-alpha-D-muramoyl-L-alanyl-D-glutamyl-meso-2,6-diaminopimeloyl-D-alanyl-D-alanine + UDP-N-acetyl-alpha-D-glucosamine = di-trans,octa-cis-undecaprenyl diphospho-[N-acetyl-alpha-D-glucosaminyl-(1-&gt;4)]-N-acetyl-alpha-D-muramoyl-L-alanyl-D-glutamyl-meso-2,6-diaminopimeloyl-D-alanyl-D-alanine + UDP + H(+)</text>
        <dbReference type="Rhea" id="RHEA:31227"/>
        <dbReference type="ChEBI" id="CHEBI:15378"/>
        <dbReference type="ChEBI" id="CHEBI:57705"/>
        <dbReference type="ChEBI" id="CHEBI:58223"/>
        <dbReference type="ChEBI" id="CHEBI:61387"/>
        <dbReference type="ChEBI" id="CHEBI:61388"/>
        <dbReference type="EC" id="2.4.1.227"/>
    </reaction>
</comment>
<evidence type="ECO:0000259" key="11">
    <source>
        <dbReference type="Pfam" id="PF03033"/>
    </source>
</evidence>
<dbReference type="UniPathway" id="UPA00219"/>
<proteinExistence type="inferred from homology"/>
<dbReference type="EC" id="2.4.1.227" evidence="10"/>
<feature type="binding site" evidence="10">
    <location>
        <position position="307"/>
    </location>
    <ligand>
        <name>UDP-N-acetyl-alpha-D-glucosamine</name>
        <dbReference type="ChEBI" id="CHEBI:57705"/>
    </ligand>
</feature>
<dbReference type="AlphaFoldDB" id="A0A1P8WBI2"/>
<dbReference type="Proteomes" id="UP000187735">
    <property type="component" value="Chromosome"/>
</dbReference>
<keyword evidence="4 10" id="KW-0808">Transferase</keyword>
<evidence type="ECO:0000256" key="10">
    <source>
        <dbReference type="HAMAP-Rule" id="MF_00033"/>
    </source>
</evidence>
<dbReference type="PANTHER" id="PTHR21015:SF22">
    <property type="entry name" value="GLYCOSYLTRANSFERASE"/>
    <property type="match status" value="1"/>
</dbReference>
<keyword evidence="8 10" id="KW-0131">Cell cycle</keyword>
<dbReference type="GO" id="GO:0050511">
    <property type="term" value="F:undecaprenyldiphospho-muramoylpentapeptide beta-N-acetylglucosaminyltransferase activity"/>
    <property type="evidence" value="ECO:0007669"/>
    <property type="project" value="UniProtKB-UniRule"/>
</dbReference>
<sequence length="380" mass="40527">MAKPVHIAFCGGGSGGHLTPAMAIAQAVLKENTDAKFTFFTSDREIDRKMLAAWTESNSDAANRITIVALPLTSSGRGLRYLANVWKSFRQCRRHFKTDPPDVVLGMGGFASVPGVLAARSRGIRPLLFEANRVPGRANLWLRFVATCTLTGWPVEKPPRWGLAVECGIPLLQTNKVSTTTATGEDRPHGERPPTLLILGGSQGASALNDLLVKTFTDAELAVGCDDARRVSIIHQTGSADESRIAAAWKQAGITVDVRAFIADVPAALDTADFVISRAGAITLAEIAAAGRASILIPLPSAKDNHQAVNADYFQNAGAAIVIDQRAPDVTKRLAEAVKMLSQTPERRSEMATSATRQHTPDVAKRIAALLIGAAERPSQ</sequence>
<dbReference type="OrthoDB" id="9808936at2"/>
<reference evidence="13 14" key="1">
    <citation type="journal article" date="2016" name="Front. Microbiol.">
        <title>Fuerstia marisgermanicae gen. nov., sp. nov., an Unusual Member of the Phylum Planctomycetes from the German Wadden Sea.</title>
        <authorList>
            <person name="Kohn T."/>
            <person name="Heuer A."/>
            <person name="Jogler M."/>
            <person name="Vollmers J."/>
            <person name="Boedeker C."/>
            <person name="Bunk B."/>
            <person name="Rast P."/>
            <person name="Borchert D."/>
            <person name="Glockner I."/>
            <person name="Freese H.M."/>
            <person name="Klenk H.P."/>
            <person name="Overmann J."/>
            <person name="Kaster A.K."/>
            <person name="Rohde M."/>
            <person name="Wiegand S."/>
            <person name="Jogler C."/>
        </authorList>
    </citation>
    <scope>NUCLEOTIDE SEQUENCE [LARGE SCALE GENOMIC DNA]</scope>
    <source>
        <strain evidence="13 14">NH11</strain>
    </source>
</reference>
<dbReference type="GO" id="GO:0005886">
    <property type="term" value="C:plasma membrane"/>
    <property type="evidence" value="ECO:0007669"/>
    <property type="project" value="UniProtKB-SubCell"/>
</dbReference>
<feature type="binding site" evidence="10">
    <location>
        <position position="202"/>
    </location>
    <ligand>
        <name>UDP-N-acetyl-alpha-D-glucosamine</name>
        <dbReference type="ChEBI" id="CHEBI:57705"/>
    </ligand>
</feature>
<feature type="binding site" evidence="10">
    <location>
        <begin position="14"/>
        <end position="16"/>
    </location>
    <ligand>
        <name>UDP-N-acetyl-alpha-D-glucosamine</name>
        <dbReference type="ChEBI" id="CHEBI:57705"/>
    </ligand>
</feature>
<keyword evidence="1 10" id="KW-1003">Cell membrane</keyword>
<comment type="caution">
    <text evidence="10">Lacks conserved residue(s) required for the propagation of feature annotation.</text>
</comment>
<evidence type="ECO:0000313" key="14">
    <source>
        <dbReference type="Proteomes" id="UP000187735"/>
    </source>
</evidence>
<keyword evidence="6 10" id="KW-0573">Peptidoglycan synthesis</keyword>
<dbReference type="Pfam" id="PF03033">
    <property type="entry name" value="Glyco_transf_28"/>
    <property type="match status" value="1"/>
</dbReference>
<evidence type="ECO:0000256" key="1">
    <source>
        <dbReference type="ARBA" id="ARBA00022475"/>
    </source>
</evidence>
<keyword evidence="2 10" id="KW-0132">Cell division</keyword>
<dbReference type="GO" id="GO:0051301">
    <property type="term" value="P:cell division"/>
    <property type="evidence" value="ECO:0007669"/>
    <property type="project" value="UniProtKB-KW"/>
</dbReference>
<dbReference type="Gene3D" id="3.40.50.2000">
    <property type="entry name" value="Glycogen Phosphorylase B"/>
    <property type="match status" value="2"/>
</dbReference>
<dbReference type="GO" id="GO:0008360">
    <property type="term" value="P:regulation of cell shape"/>
    <property type="evidence" value="ECO:0007669"/>
    <property type="project" value="UniProtKB-KW"/>
</dbReference>
<dbReference type="HAMAP" id="MF_00033">
    <property type="entry name" value="MurG"/>
    <property type="match status" value="1"/>
</dbReference>
<feature type="binding site" evidence="10">
    <location>
        <position position="132"/>
    </location>
    <ligand>
        <name>UDP-N-acetyl-alpha-D-glucosamine</name>
        <dbReference type="ChEBI" id="CHEBI:57705"/>
    </ligand>
</feature>
<dbReference type="STRING" id="1891926.Fuma_00971"/>
<evidence type="ECO:0000256" key="2">
    <source>
        <dbReference type="ARBA" id="ARBA00022618"/>
    </source>
</evidence>
<feature type="binding site" evidence="10">
    <location>
        <position position="262"/>
    </location>
    <ligand>
        <name>UDP-N-acetyl-alpha-D-glucosamine</name>
        <dbReference type="ChEBI" id="CHEBI:57705"/>
    </ligand>
</feature>
<evidence type="ECO:0000256" key="7">
    <source>
        <dbReference type="ARBA" id="ARBA00023136"/>
    </source>
</evidence>
<keyword evidence="7 10" id="KW-0472">Membrane</keyword>
<dbReference type="GO" id="GO:0071555">
    <property type="term" value="P:cell wall organization"/>
    <property type="evidence" value="ECO:0007669"/>
    <property type="project" value="UniProtKB-KW"/>
</dbReference>
<evidence type="ECO:0000256" key="8">
    <source>
        <dbReference type="ARBA" id="ARBA00023306"/>
    </source>
</evidence>
<gene>
    <name evidence="10 13" type="primary">murG</name>
    <name evidence="13" type="ORF">Fuma_00971</name>
</gene>
<dbReference type="Pfam" id="PF04101">
    <property type="entry name" value="Glyco_tran_28_C"/>
    <property type="match status" value="1"/>
</dbReference>
<keyword evidence="14" id="KW-1185">Reference proteome</keyword>
<dbReference type="SUPFAM" id="SSF53756">
    <property type="entry name" value="UDP-Glycosyltransferase/glycogen phosphorylase"/>
    <property type="match status" value="1"/>
</dbReference>
<evidence type="ECO:0000259" key="12">
    <source>
        <dbReference type="Pfam" id="PF04101"/>
    </source>
</evidence>
<dbReference type="GO" id="GO:0051991">
    <property type="term" value="F:UDP-N-acetyl-D-glucosamine:N-acetylmuramoyl-L-alanyl-D-glutamyl-meso-2,6-diaminopimelyl-D-alanyl-D-alanine-diphosphoundecaprenol 4-beta-N-acetylglucosaminlytransferase activity"/>
    <property type="evidence" value="ECO:0007669"/>
    <property type="project" value="RHEA"/>
</dbReference>
<comment type="pathway">
    <text evidence="10">Cell wall biogenesis; peptidoglycan biosynthesis.</text>
</comment>
<keyword evidence="5 10" id="KW-0133">Cell shape</keyword>
<comment type="subcellular location">
    <subcellularLocation>
        <location evidence="10">Cell membrane</location>
        <topology evidence="10">Peripheral membrane protein</topology>
        <orientation evidence="10">Cytoplasmic side</orientation>
    </subcellularLocation>
</comment>
<name>A0A1P8WBI2_9PLAN</name>
<dbReference type="RefSeq" id="WP_145943993.1">
    <property type="nucleotide sequence ID" value="NZ_CP017641.1"/>
</dbReference>
<evidence type="ECO:0000256" key="5">
    <source>
        <dbReference type="ARBA" id="ARBA00022960"/>
    </source>
</evidence>
<feature type="domain" description="Glycosyltransferase family 28 N-terminal" evidence="11">
    <location>
        <begin position="7"/>
        <end position="149"/>
    </location>
</feature>
<comment type="function">
    <text evidence="10">Cell wall formation. Catalyzes the transfer of a GlcNAc subunit on undecaprenyl-pyrophosphoryl-MurNAc-pentapeptide (lipid intermediate I) to form undecaprenyl-pyrophosphoryl-MurNAc-(pentapeptide)GlcNAc (lipid intermediate II).</text>
</comment>
<feature type="domain" description="Glycosyl transferase family 28 C-terminal" evidence="12">
    <location>
        <begin position="195"/>
        <end position="367"/>
    </location>
</feature>
<evidence type="ECO:0000256" key="3">
    <source>
        <dbReference type="ARBA" id="ARBA00022676"/>
    </source>
</evidence>
<dbReference type="GO" id="GO:0005975">
    <property type="term" value="P:carbohydrate metabolic process"/>
    <property type="evidence" value="ECO:0007669"/>
    <property type="project" value="InterPro"/>
</dbReference>
<dbReference type="InterPro" id="IPR004276">
    <property type="entry name" value="GlycoTrans_28_N"/>
</dbReference>
<keyword evidence="9 10" id="KW-0961">Cell wall biogenesis/degradation</keyword>
<dbReference type="EMBL" id="CP017641">
    <property type="protein sequence ID" value="APZ91383.1"/>
    <property type="molecule type" value="Genomic_DNA"/>
</dbReference>
<evidence type="ECO:0000313" key="13">
    <source>
        <dbReference type="EMBL" id="APZ91383.1"/>
    </source>
</evidence>
<keyword evidence="3 10" id="KW-0328">Glycosyltransferase</keyword>
<dbReference type="GO" id="GO:0009252">
    <property type="term" value="P:peptidoglycan biosynthetic process"/>
    <property type="evidence" value="ECO:0007669"/>
    <property type="project" value="UniProtKB-UniRule"/>
</dbReference>
<comment type="similarity">
    <text evidence="10">Belongs to the glycosyltransferase 28 family. MurG subfamily.</text>
</comment>
<dbReference type="PANTHER" id="PTHR21015">
    <property type="entry name" value="UDP-N-ACETYLGLUCOSAMINE--N-ACETYLMURAMYL-(PENTAPEPTIDE) PYROPHOSPHORYL-UNDECAPRENOL N-ACETYLGLUCOSAMINE TRANSFERASE 1"/>
    <property type="match status" value="1"/>
</dbReference>
<accession>A0A1P8WBI2</accession>